<dbReference type="GO" id="GO:0004386">
    <property type="term" value="F:helicase activity"/>
    <property type="evidence" value="ECO:0007669"/>
    <property type="project" value="UniProtKB-KW"/>
</dbReference>
<dbReference type="GO" id="GO:0008137">
    <property type="term" value="F:NADH dehydrogenase (ubiquinone) activity"/>
    <property type="evidence" value="ECO:0007669"/>
    <property type="project" value="InterPro"/>
</dbReference>
<dbReference type="AlphaFoldDB" id="A0A9P7FCQ0"/>
<sequence length="1125" mass="126391">MFFRVFILLSGDGFRGAEQGAMTMHCSGCIRYVTVFLLSAAVLGLTANFARLFCISILYGHLNVFLGDFVIFALIPPIATISAFLWIMQFSQPKVEVTLPIVIGVLWLDWFGELPGYPIQAIYPQALMYGGCVTYAKSLQGSVLSLKWQNPVPSLAHNVKVNHGFHRERTSVLLRPASLDWYHSDRRYLKEQCKLRSALVNPSQLPGAPPQYDHLHAGGYLSLDSPTPALPAMGIQAIKEHCTRVSVEGFYGGLKHFAQYGPDYQRVLDCYLGTNKVHNEALVQICGDVGDLPGLEMFKIHPVIFDSAIHILVHPIFTHLTNKTLYYLPSHLQKLTIYETLTTSPFPRSLYAHVVFCQLTPVKSLVYDVALLNEDGNHLCTMQSFKVALHGESSLYEPRCRFDLVYEPITLNLSLCRYLTPEELTADDQTRNSSMDLVATDAGTSSSLSLLNVITYEHGKEMELQPILSAWDANVPCSIYFTACTGWDGDGAVGFMRSLWKEYLLWTIWAVVFNLIVVNDINGIDVDKIQFKPTNPPATTYGMSVFSLPNCCYDWFIKLKASLEPTVNLVLSPMPDIGSLSLNPRLHDNYDGDNRQQYQFNTNQQLSGQLNLLGGMTPSPLKMKPTRAGLPTITSALAPLTPNQNTEDEVIPTAIVVKNIPFNVKRETLLDIITSLSIPTPYTFNYHLDQQGSFHGLAFANFPQAADADAVVAALNGFDVQGHKLCVKYKKAIRRMRSMQLEKEQQQAVHQAYNDFGPITSPAFTWQRSFSSGAYQQQQYSPPPIPHLPISQPFNPATSPPIAPATPNPSEKSSSPNELDLNDPSTLEIYSRILLFKDNRMRDELTFSRTLSPKQRRVLHLIARKLGVYHYSVGEGDERYTIITRIDPNRHRLEFELAFAVVLALLEMLLALLVFGDMLDEDALEQRHYRSWLDVDGLASNFIQFLPGVMQPSSHLIQLLSVPAGSFGSYWLELLVWRSIEVCAAAHTWFMLNIKIYWKQQTGPFINPHSLFVNEESAAGTPLYFNLVDGYDTVIKLAQETWGMSGVFFTNHPDLCRILTDYGFEGHLLQKDFPLSGYIEVRYDEERKCVVYEPLQSTQAFQNFESLSHPGGLQSSSLFLHLNSL</sequence>
<evidence type="ECO:0000256" key="3">
    <source>
        <dbReference type="ARBA" id="ARBA00022741"/>
    </source>
</evidence>
<organism evidence="16 17">
    <name type="scientific">Suillus discolor</name>
    <dbReference type="NCBI Taxonomy" id="1912936"/>
    <lineage>
        <taxon>Eukaryota</taxon>
        <taxon>Fungi</taxon>
        <taxon>Dikarya</taxon>
        <taxon>Basidiomycota</taxon>
        <taxon>Agaricomycotina</taxon>
        <taxon>Agaricomycetes</taxon>
        <taxon>Agaricomycetidae</taxon>
        <taxon>Boletales</taxon>
        <taxon>Suillineae</taxon>
        <taxon>Suillaceae</taxon>
        <taxon>Suillus</taxon>
    </lineage>
</organism>
<comment type="caution">
    <text evidence="10">Lacks conserved residue(s) required for the propagation of feature annotation.</text>
</comment>
<keyword evidence="5" id="KW-0347">Helicase</keyword>
<feature type="domain" description="RRM" evidence="13">
    <location>
        <begin position="653"/>
        <end position="732"/>
    </location>
</feature>
<evidence type="ECO:0000256" key="1">
    <source>
        <dbReference type="ARBA" id="ARBA00004123"/>
    </source>
</evidence>
<dbReference type="PROSITE" id="PS52019">
    <property type="entry name" value="PKS_MFAS_DH"/>
    <property type="match status" value="1"/>
</dbReference>
<feature type="compositionally biased region" description="Low complexity" evidence="11">
    <location>
        <begin position="788"/>
        <end position="797"/>
    </location>
</feature>
<dbReference type="PANTHER" id="PTHR10884">
    <property type="entry name" value="NADH DEHYDROGENASE UBIQUINONE IRON-SULFUR PROTEIN 3"/>
    <property type="match status" value="1"/>
</dbReference>
<dbReference type="SUPFAM" id="SSF54928">
    <property type="entry name" value="RNA-binding domain, RBD"/>
    <property type="match status" value="1"/>
</dbReference>
<dbReference type="Gene3D" id="3.30.70.330">
    <property type="match status" value="1"/>
</dbReference>
<dbReference type="GO" id="GO:0005524">
    <property type="term" value="F:ATP binding"/>
    <property type="evidence" value="ECO:0007669"/>
    <property type="project" value="UniProtKB-KW"/>
</dbReference>
<dbReference type="InterPro" id="IPR049551">
    <property type="entry name" value="PKS_DH_C"/>
</dbReference>
<feature type="domain" description="R3H" evidence="14">
    <location>
        <begin position="823"/>
        <end position="887"/>
    </location>
</feature>
<comment type="caution">
    <text evidence="16">The sequence shown here is derived from an EMBL/GenBank/DDBJ whole genome shotgun (WGS) entry which is preliminary data.</text>
</comment>
<dbReference type="InterPro" id="IPR001268">
    <property type="entry name" value="NADH_UbQ_OxRdtase_30kDa_su"/>
</dbReference>
<dbReference type="SMART" id="SM00360">
    <property type="entry name" value="RRM"/>
    <property type="match status" value="1"/>
</dbReference>
<dbReference type="InterPro" id="IPR034069">
    <property type="entry name" value="R3H_Cip2"/>
</dbReference>
<keyword evidence="12" id="KW-0472">Membrane</keyword>
<dbReference type="GO" id="GO:0003677">
    <property type="term" value="F:DNA binding"/>
    <property type="evidence" value="ECO:0007669"/>
    <property type="project" value="UniProtKB-ARBA"/>
</dbReference>
<evidence type="ECO:0000256" key="12">
    <source>
        <dbReference type="SAM" id="Phobius"/>
    </source>
</evidence>
<proteinExistence type="inferred from homology"/>
<dbReference type="Pfam" id="PF01424">
    <property type="entry name" value="R3H"/>
    <property type="match status" value="1"/>
</dbReference>
<dbReference type="Pfam" id="PF00076">
    <property type="entry name" value="RRM_1"/>
    <property type="match status" value="1"/>
</dbReference>
<evidence type="ECO:0000256" key="5">
    <source>
        <dbReference type="ARBA" id="ARBA00022806"/>
    </source>
</evidence>
<dbReference type="InterPro" id="IPR042104">
    <property type="entry name" value="PKS_dehydratase_sf"/>
</dbReference>
<feature type="region of interest" description="C-terminal hotdog fold" evidence="10">
    <location>
        <begin position="241"/>
        <end position="396"/>
    </location>
</feature>
<keyword evidence="7 9" id="KW-0694">RNA-binding</keyword>
<feature type="domain" description="PKS/mFAS DH" evidence="15">
    <location>
        <begin position="82"/>
        <end position="396"/>
    </location>
</feature>
<evidence type="ECO:0000259" key="15">
    <source>
        <dbReference type="PROSITE" id="PS52019"/>
    </source>
</evidence>
<dbReference type="InterPro" id="IPR037232">
    <property type="entry name" value="NADH_quin_OxRdtase_su_C/D-like"/>
</dbReference>
<evidence type="ECO:0000259" key="14">
    <source>
        <dbReference type="PROSITE" id="PS51061"/>
    </source>
</evidence>
<dbReference type="GO" id="GO:0005634">
    <property type="term" value="C:nucleus"/>
    <property type="evidence" value="ECO:0007669"/>
    <property type="project" value="UniProtKB-SubCell"/>
</dbReference>
<dbReference type="FunFam" id="3.30.1370.50:FF:000002">
    <property type="entry name" value="Immunoglobulin mu DNA-binding protein 2"/>
    <property type="match status" value="1"/>
</dbReference>
<feature type="transmembrane region" description="Helical" evidence="12">
    <location>
        <begin position="65"/>
        <end position="87"/>
    </location>
</feature>
<evidence type="ECO:0000256" key="6">
    <source>
        <dbReference type="ARBA" id="ARBA00022840"/>
    </source>
</evidence>
<dbReference type="InterPro" id="IPR012677">
    <property type="entry name" value="Nucleotide-bd_a/b_plait_sf"/>
</dbReference>
<keyword evidence="17" id="KW-1185">Reference proteome</keyword>
<dbReference type="RefSeq" id="XP_041296330.1">
    <property type="nucleotide sequence ID" value="XM_041442936.1"/>
</dbReference>
<dbReference type="Gene3D" id="3.30.1370.50">
    <property type="entry name" value="R3H-like domain"/>
    <property type="match status" value="1"/>
</dbReference>
<evidence type="ECO:0000256" key="9">
    <source>
        <dbReference type="PROSITE-ProRule" id="PRU00176"/>
    </source>
</evidence>
<dbReference type="SUPFAM" id="SSF143243">
    <property type="entry name" value="Nqo5-like"/>
    <property type="match status" value="1"/>
</dbReference>
<keyword evidence="3" id="KW-0547">Nucleotide-binding</keyword>
<feature type="transmembrane region" description="Helical" evidence="12">
    <location>
        <begin position="32"/>
        <end position="59"/>
    </location>
</feature>
<feature type="region of interest" description="Disordered" evidence="11">
    <location>
        <begin position="775"/>
        <end position="823"/>
    </location>
</feature>
<dbReference type="InterPro" id="IPR035979">
    <property type="entry name" value="RBD_domain_sf"/>
</dbReference>
<feature type="compositionally biased region" description="Pro residues" evidence="11">
    <location>
        <begin position="798"/>
        <end position="807"/>
    </location>
</feature>
<evidence type="ECO:0000313" key="17">
    <source>
        <dbReference type="Proteomes" id="UP000823399"/>
    </source>
</evidence>
<dbReference type="InterPro" id="IPR001374">
    <property type="entry name" value="R3H_dom"/>
</dbReference>
<protein>
    <recommendedName>
        <fullName evidence="18">RRM domain-containing protein</fullName>
    </recommendedName>
</protein>
<evidence type="ECO:0000259" key="13">
    <source>
        <dbReference type="PROSITE" id="PS50102"/>
    </source>
</evidence>
<dbReference type="SMART" id="SM00393">
    <property type="entry name" value="R3H"/>
    <property type="match status" value="1"/>
</dbReference>
<dbReference type="GO" id="GO:0003723">
    <property type="term" value="F:RNA binding"/>
    <property type="evidence" value="ECO:0007669"/>
    <property type="project" value="UniProtKB-UniRule"/>
</dbReference>
<dbReference type="Proteomes" id="UP000823399">
    <property type="component" value="Unassembled WGS sequence"/>
</dbReference>
<dbReference type="InterPro" id="IPR000504">
    <property type="entry name" value="RRM_dom"/>
</dbReference>
<dbReference type="PROSITE" id="PS51061">
    <property type="entry name" value="R3H"/>
    <property type="match status" value="1"/>
</dbReference>
<dbReference type="EMBL" id="JABBWM010000010">
    <property type="protein sequence ID" value="KAG2114217.1"/>
    <property type="molecule type" value="Genomic_DNA"/>
</dbReference>
<dbReference type="OrthoDB" id="434258at2759"/>
<dbReference type="SUPFAM" id="SSF82708">
    <property type="entry name" value="R3H domain"/>
    <property type="match status" value="1"/>
</dbReference>
<dbReference type="GeneID" id="64705195"/>
<evidence type="ECO:0008006" key="18">
    <source>
        <dbReference type="Google" id="ProtNLM"/>
    </source>
</evidence>
<comment type="subcellular location">
    <subcellularLocation>
        <location evidence="1">Nucleus</location>
    </subcellularLocation>
</comment>
<keyword evidence="12" id="KW-1133">Transmembrane helix</keyword>
<evidence type="ECO:0000256" key="7">
    <source>
        <dbReference type="ARBA" id="ARBA00022884"/>
    </source>
</evidence>
<feature type="region of interest" description="N-terminal hotdog fold" evidence="10">
    <location>
        <begin position="82"/>
        <end position="228"/>
    </location>
</feature>
<feature type="compositionally biased region" description="Low complexity" evidence="11">
    <location>
        <begin position="808"/>
        <end position="818"/>
    </location>
</feature>
<evidence type="ECO:0000256" key="2">
    <source>
        <dbReference type="ARBA" id="ARBA00007569"/>
    </source>
</evidence>
<dbReference type="InterPro" id="IPR049900">
    <property type="entry name" value="PKS_mFAS_DH"/>
</dbReference>
<dbReference type="PANTHER" id="PTHR10884:SF14">
    <property type="entry name" value="NADH DEHYDROGENASE [UBIQUINONE] IRON-SULFUR PROTEIN 3, MITOCHONDRIAL"/>
    <property type="match status" value="1"/>
</dbReference>
<name>A0A9P7FCQ0_9AGAM</name>
<dbReference type="GO" id="GO:0016787">
    <property type="term" value="F:hydrolase activity"/>
    <property type="evidence" value="ECO:0007669"/>
    <property type="project" value="UniProtKB-KW"/>
</dbReference>
<gene>
    <name evidence="16" type="ORF">F5147DRAFT_786741</name>
</gene>
<evidence type="ECO:0000256" key="11">
    <source>
        <dbReference type="SAM" id="MobiDB-lite"/>
    </source>
</evidence>
<keyword evidence="6" id="KW-0067">ATP-binding</keyword>
<reference evidence="16" key="1">
    <citation type="journal article" date="2020" name="New Phytol.">
        <title>Comparative genomics reveals dynamic genome evolution in host specialist ectomycorrhizal fungi.</title>
        <authorList>
            <person name="Lofgren L.A."/>
            <person name="Nguyen N.H."/>
            <person name="Vilgalys R."/>
            <person name="Ruytinx J."/>
            <person name="Liao H.L."/>
            <person name="Branco S."/>
            <person name="Kuo A."/>
            <person name="LaButti K."/>
            <person name="Lipzen A."/>
            <person name="Andreopoulos W."/>
            <person name="Pangilinan J."/>
            <person name="Riley R."/>
            <person name="Hundley H."/>
            <person name="Na H."/>
            <person name="Barry K."/>
            <person name="Grigoriev I.V."/>
            <person name="Stajich J.E."/>
            <person name="Kennedy P.G."/>
        </authorList>
    </citation>
    <scope>NUCLEOTIDE SEQUENCE</scope>
    <source>
        <strain evidence="16">FC423</strain>
    </source>
</reference>
<keyword evidence="8" id="KW-0539">Nucleus</keyword>
<evidence type="ECO:0000256" key="10">
    <source>
        <dbReference type="PROSITE-ProRule" id="PRU01363"/>
    </source>
</evidence>
<dbReference type="PROSITE" id="PS50102">
    <property type="entry name" value="RRM"/>
    <property type="match status" value="1"/>
</dbReference>
<dbReference type="Gene3D" id="3.10.129.110">
    <property type="entry name" value="Polyketide synthase dehydratase"/>
    <property type="match status" value="1"/>
</dbReference>
<dbReference type="Pfam" id="PF14765">
    <property type="entry name" value="PS-DH"/>
    <property type="match status" value="1"/>
</dbReference>
<evidence type="ECO:0000256" key="8">
    <source>
        <dbReference type="ARBA" id="ARBA00023242"/>
    </source>
</evidence>
<evidence type="ECO:0000256" key="4">
    <source>
        <dbReference type="ARBA" id="ARBA00022801"/>
    </source>
</evidence>
<keyword evidence="4" id="KW-0378">Hydrolase</keyword>
<dbReference type="CDD" id="cd02639">
    <property type="entry name" value="R3H_RRM"/>
    <property type="match status" value="1"/>
</dbReference>
<evidence type="ECO:0000313" key="16">
    <source>
        <dbReference type="EMBL" id="KAG2114217.1"/>
    </source>
</evidence>
<comment type="similarity">
    <text evidence="2">Belongs to the complex I 30 kDa subunit family.</text>
</comment>
<keyword evidence="12" id="KW-0812">Transmembrane</keyword>
<dbReference type="Pfam" id="PF00329">
    <property type="entry name" value="Complex1_30kDa"/>
    <property type="match status" value="1"/>
</dbReference>
<dbReference type="InterPro" id="IPR036867">
    <property type="entry name" value="R3H_dom_sf"/>
</dbReference>
<accession>A0A9P7FCQ0</accession>